<dbReference type="Proteomes" id="UP000683139">
    <property type="component" value="Unassembled WGS sequence"/>
</dbReference>
<feature type="region of interest" description="Disordered" evidence="1">
    <location>
        <begin position="126"/>
        <end position="146"/>
    </location>
</feature>
<comment type="caution">
    <text evidence="3">The sequence shown here is derived from an EMBL/GenBank/DDBJ whole genome shotgun (WGS) entry which is preliminary data.</text>
</comment>
<dbReference type="RefSeq" id="WP_213519455.1">
    <property type="nucleotide sequence ID" value="NZ_BOSE01000010.1"/>
</dbReference>
<dbReference type="EMBL" id="BOSE01000010">
    <property type="protein sequence ID" value="GIP18806.1"/>
    <property type="molecule type" value="Genomic_DNA"/>
</dbReference>
<name>A0A919YX15_9BACL</name>
<gene>
    <name evidence="3" type="ORF">J40TS1_44480</name>
</gene>
<reference evidence="3" key="1">
    <citation type="submission" date="2021-03" db="EMBL/GenBank/DDBJ databases">
        <title>Antimicrobial resistance genes in bacteria isolated from Japanese honey, and their potential for conferring macrolide and lincosamide resistance in the American foulbrood pathogen Paenibacillus larvae.</title>
        <authorList>
            <person name="Okamoto M."/>
            <person name="Kumagai M."/>
            <person name="Kanamori H."/>
            <person name="Takamatsu D."/>
        </authorList>
    </citation>
    <scope>NUCLEOTIDE SEQUENCE</scope>
    <source>
        <strain evidence="3">J40TS1</strain>
    </source>
</reference>
<proteinExistence type="predicted"/>
<keyword evidence="2" id="KW-1133">Transmembrane helix</keyword>
<evidence type="ECO:0000313" key="4">
    <source>
        <dbReference type="Proteomes" id="UP000683139"/>
    </source>
</evidence>
<dbReference type="AlphaFoldDB" id="A0A919YX15"/>
<feature type="transmembrane region" description="Helical" evidence="2">
    <location>
        <begin position="85"/>
        <end position="107"/>
    </location>
</feature>
<evidence type="ECO:0000256" key="2">
    <source>
        <dbReference type="SAM" id="Phobius"/>
    </source>
</evidence>
<evidence type="ECO:0000313" key="3">
    <source>
        <dbReference type="EMBL" id="GIP18806.1"/>
    </source>
</evidence>
<evidence type="ECO:0000256" key="1">
    <source>
        <dbReference type="SAM" id="MobiDB-lite"/>
    </source>
</evidence>
<protein>
    <submittedName>
        <fullName evidence="3">Uncharacterized protein</fullName>
    </submittedName>
</protein>
<organism evidence="3 4">
    <name type="scientific">Paenibacillus montaniterrae</name>
    <dbReference type="NCBI Taxonomy" id="429341"/>
    <lineage>
        <taxon>Bacteria</taxon>
        <taxon>Bacillati</taxon>
        <taxon>Bacillota</taxon>
        <taxon>Bacilli</taxon>
        <taxon>Bacillales</taxon>
        <taxon>Paenibacillaceae</taxon>
        <taxon>Paenibacillus</taxon>
    </lineage>
</organism>
<sequence>MKEAKLHITDEEMQLYIRNKLSDHHRQRVELEIQLCETCLERFIYWNCHEELSSIPQSEHAAEQISLIIQTEQKRGKRKWIQHPFAQVAVAAAITLLLVGSGALSYISSSLSMLEEQRLQHQIEQKIDDEQNPISEEELDQHSNSERWMNKAKSWIEKLHSIRFDK</sequence>
<keyword evidence="2" id="KW-0812">Transmembrane</keyword>
<accession>A0A919YX15</accession>
<keyword evidence="2" id="KW-0472">Membrane</keyword>
<keyword evidence="4" id="KW-1185">Reference proteome</keyword>